<keyword evidence="4" id="KW-1185">Reference proteome</keyword>
<dbReference type="InterPro" id="IPR008258">
    <property type="entry name" value="Transglycosylase_SLT_dom_1"/>
</dbReference>
<accession>A0ABQ2ZYJ6</accession>
<dbReference type="InterPro" id="IPR023346">
    <property type="entry name" value="Lysozyme-like_dom_sf"/>
</dbReference>
<dbReference type="EMBL" id="BMXT01000002">
    <property type="protein sequence ID" value="GGY27129.1"/>
    <property type="molecule type" value="Genomic_DNA"/>
</dbReference>
<proteinExistence type="predicted"/>
<feature type="region of interest" description="Disordered" evidence="1">
    <location>
        <begin position="224"/>
        <end position="327"/>
    </location>
</feature>
<feature type="compositionally biased region" description="Basic and acidic residues" evidence="1">
    <location>
        <begin position="312"/>
        <end position="327"/>
    </location>
</feature>
<dbReference type="RefSeq" id="WP_425503446.1">
    <property type="nucleotide sequence ID" value="NZ_BMXT01000002.1"/>
</dbReference>
<feature type="compositionally biased region" description="Low complexity" evidence="1">
    <location>
        <begin position="247"/>
        <end position="260"/>
    </location>
</feature>
<sequence length="327" mass="33693">MLPGMEMLACPNLAVSPEVMQHIVHVESSANPYAIGVVGGQLERQPKNLAEALATVQMLDTKGYNFSVGLAQVNRANLGRYGLDSYQKAFSACANLSAGAHILADCHASAHGDWGKAFSCYYSGNFTTGFRDGYVQKVYASINREANEPGKVMPASVPAEAIALRSQPTAPAAEAPTRATDLKTVTVYAPGSSNYRVALRSMAIDAAAAATVPAIVAAISHSTPANAATPSDSPAISPIGASTSQTAPAAPGPADALLAPTSPAINQTPAAPSNDTVFVPKVRGPNDLPDPTTPADSTPAITQTTSSSTGADRADLRQEQRDAAFVF</sequence>
<feature type="domain" description="Transglycosylase SLT" evidence="2">
    <location>
        <begin position="14"/>
        <end position="131"/>
    </location>
</feature>
<feature type="compositionally biased region" description="Polar residues" evidence="1">
    <location>
        <begin position="263"/>
        <end position="276"/>
    </location>
</feature>
<evidence type="ECO:0000259" key="2">
    <source>
        <dbReference type="Pfam" id="PF01464"/>
    </source>
</evidence>
<protein>
    <recommendedName>
        <fullName evidence="2">Transglycosylase SLT domain-containing protein</fullName>
    </recommendedName>
</protein>
<dbReference type="SUPFAM" id="SSF53955">
    <property type="entry name" value="Lysozyme-like"/>
    <property type="match status" value="1"/>
</dbReference>
<dbReference type="CDD" id="cd16892">
    <property type="entry name" value="LT_VirB1-like"/>
    <property type="match status" value="1"/>
</dbReference>
<evidence type="ECO:0000313" key="4">
    <source>
        <dbReference type="Proteomes" id="UP000621898"/>
    </source>
</evidence>
<dbReference type="Pfam" id="PF01464">
    <property type="entry name" value="SLT"/>
    <property type="match status" value="1"/>
</dbReference>
<name>A0ABQ2ZYJ6_9GAMM</name>
<gene>
    <name evidence="3" type="ORF">GCM10008098_20250</name>
</gene>
<evidence type="ECO:0000256" key="1">
    <source>
        <dbReference type="SAM" id="MobiDB-lite"/>
    </source>
</evidence>
<feature type="compositionally biased region" description="Polar residues" evidence="1">
    <location>
        <begin position="224"/>
        <end position="246"/>
    </location>
</feature>
<dbReference type="Proteomes" id="UP000621898">
    <property type="component" value="Unassembled WGS sequence"/>
</dbReference>
<organism evidence="3 4">
    <name type="scientific">Rhodanobacter panaciterrae</name>
    <dbReference type="NCBI Taxonomy" id="490572"/>
    <lineage>
        <taxon>Bacteria</taxon>
        <taxon>Pseudomonadati</taxon>
        <taxon>Pseudomonadota</taxon>
        <taxon>Gammaproteobacteria</taxon>
        <taxon>Lysobacterales</taxon>
        <taxon>Rhodanobacteraceae</taxon>
        <taxon>Rhodanobacter</taxon>
    </lineage>
</organism>
<feature type="compositionally biased region" description="Low complexity" evidence="1">
    <location>
        <begin position="289"/>
        <end position="302"/>
    </location>
</feature>
<comment type="caution">
    <text evidence="3">The sequence shown here is derived from an EMBL/GenBank/DDBJ whole genome shotgun (WGS) entry which is preliminary data.</text>
</comment>
<dbReference type="Gene3D" id="1.10.530.10">
    <property type="match status" value="1"/>
</dbReference>
<reference evidence="4" key="1">
    <citation type="journal article" date="2019" name="Int. J. Syst. Evol. Microbiol.">
        <title>The Global Catalogue of Microorganisms (GCM) 10K type strain sequencing project: providing services to taxonomists for standard genome sequencing and annotation.</title>
        <authorList>
            <consortium name="The Broad Institute Genomics Platform"/>
            <consortium name="The Broad Institute Genome Sequencing Center for Infectious Disease"/>
            <person name="Wu L."/>
            <person name="Ma J."/>
        </authorList>
    </citation>
    <scope>NUCLEOTIDE SEQUENCE [LARGE SCALE GENOMIC DNA]</scope>
    <source>
        <strain evidence="4">KCTC 22232</strain>
    </source>
</reference>
<evidence type="ECO:0000313" key="3">
    <source>
        <dbReference type="EMBL" id="GGY27129.1"/>
    </source>
</evidence>